<dbReference type="Proteomes" id="UP000280099">
    <property type="component" value="Unassembled WGS sequence"/>
</dbReference>
<proteinExistence type="predicted"/>
<evidence type="ECO:0000256" key="1">
    <source>
        <dbReference type="SAM" id="SignalP"/>
    </source>
</evidence>
<name>A0A420XGE8_9PAST</name>
<organism evidence="2 3">
    <name type="scientific">Otariodibacter oris</name>
    <dbReference type="NCBI Taxonomy" id="1032623"/>
    <lineage>
        <taxon>Bacteria</taxon>
        <taxon>Pseudomonadati</taxon>
        <taxon>Pseudomonadota</taxon>
        <taxon>Gammaproteobacteria</taxon>
        <taxon>Pasteurellales</taxon>
        <taxon>Pasteurellaceae</taxon>
        <taxon>Otariodibacter</taxon>
    </lineage>
</organism>
<keyword evidence="3" id="KW-1185">Reference proteome</keyword>
<reference evidence="2 3" key="1">
    <citation type="submission" date="2018-10" db="EMBL/GenBank/DDBJ databases">
        <title>Genomic Encyclopedia of Type Strains, Phase IV (KMG-IV): sequencing the most valuable type-strain genomes for metagenomic binning, comparative biology and taxonomic classification.</title>
        <authorList>
            <person name="Goeker M."/>
        </authorList>
    </citation>
    <scope>NUCLEOTIDE SEQUENCE [LARGE SCALE GENOMIC DNA]</scope>
    <source>
        <strain evidence="2 3">DSM 23800</strain>
    </source>
</reference>
<dbReference type="RefSeq" id="WP_121123565.1">
    <property type="nucleotide sequence ID" value="NZ_CP016604.1"/>
</dbReference>
<accession>A0A420XGE8</accession>
<dbReference type="OrthoDB" id="8613971at2"/>
<comment type="caution">
    <text evidence="2">The sequence shown here is derived from an EMBL/GenBank/DDBJ whole genome shotgun (WGS) entry which is preliminary data.</text>
</comment>
<gene>
    <name evidence="2" type="ORF">DES31_1477</name>
</gene>
<evidence type="ECO:0000313" key="2">
    <source>
        <dbReference type="EMBL" id="RKR71741.1"/>
    </source>
</evidence>
<dbReference type="AlphaFoldDB" id="A0A420XGE8"/>
<sequence length="154" mass="17182">MKNLLAIALGVVFTTSVVCAAEQQISVPQDIQPMLRFGVFDTSNTVAQEVEKYSLGNPSHKLCWVAFNMPFQPLNQVKEIFNAPQKTTFIDGPSKITTSEDGKTHTLEVSLPSNNGEFIERCWSFGENDPIGKYSVDVQVNDVTYPTQYFEVVK</sequence>
<feature type="signal peptide" evidence="1">
    <location>
        <begin position="1"/>
        <end position="20"/>
    </location>
</feature>
<keyword evidence="1" id="KW-0732">Signal</keyword>
<dbReference type="EMBL" id="RBJC01000007">
    <property type="protein sequence ID" value="RKR71741.1"/>
    <property type="molecule type" value="Genomic_DNA"/>
</dbReference>
<protein>
    <submittedName>
        <fullName evidence="2">Uncharacterized protein</fullName>
    </submittedName>
</protein>
<feature type="chain" id="PRO_5019260907" evidence="1">
    <location>
        <begin position="21"/>
        <end position="154"/>
    </location>
</feature>
<evidence type="ECO:0000313" key="3">
    <source>
        <dbReference type="Proteomes" id="UP000280099"/>
    </source>
</evidence>